<proteinExistence type="predicted"/>
<protein>
    <submittedName>
        <fullName evidence="2">DUF4142 domain-containing protein</fullName>
    </submittedName>
</protein>
<accession>A0A9X2JEF0</accession>
<sequence>MKKIIKGFAAVAVCITIFSQMSCKPAQSTSKSISKTDSVSMSDAELYNKAYSYLIINEQSATNALTNSTSTEVKAYSKDLKADYGTLREEFRKFAKQKNITLNEDLTTEMISMNTDLTKLSGSDYDKQYAKTVDATQTDLSNALTTLSSKVSDPEIKKWATEISPLINSYSSKTKDFSDKLSQMK</sequence>
<dbReference type="Proteomes" id="UP001155182">
    <property type="component" value="Unassembled WGS sequence"/>
</dbReference>
<name>A0A9X2JEF0_9SPHI</name>
<evidence type="ECO:0000313" key="2">
    <source>
        <dbReference type="EMBL" id="MCO4294669.1"/>
    </source>
</evidence>
<comment type="caution">
    <text evidence="2">The sequence shown here is derived from an EMBL/GenBank/DDBJ whole genome shotgun (WGS) entry which is preliminary data.</text>
</comment>
<gene>
    <name evidence="2" type="ORF">NF867_17540</name>
</gene>
<dbReference type="PANTHER" id="PTHR38593:SF1">
    <property type="entry name" value="BLR2558 PROTEIN"/>
    <property type="match status" value="1"/>
</dbReference>
<dbReference type="RefSeq" id="WP_252589700.1">
    <property type="nucleotide sequence ID" value="NZ_JAMWYS010000058.1"/>
</dbReference>
<dbReference type="EMBL" id="JAMWYS010000058">
    <property type="protein sequence ID" value="MCO4294669.1"/>
    <property type="molecule type" value="Genomic_DNA"/>
</dbReference>
<feature type="domain" description="DUF4142" evidence="1">
    <location>
        <begin position="42"/>
        <end position="169"/>
    </location>
</feature>
<dbReference type="AlphaFoldDB" id="A0A9X2JEF0"/>
<reference evidence="2" key="1">
    <citation type="submission" date="2022-06" db="EMBL/GenBank/DDBJ databases">
        <title>Solitalea sp. MAHUQ-68 isolated from rhizospheric soil.</title>
        <authorList>
            <person name="Huq M.A."/>
        </authorList>
    </citation>
    <scope>NUCLEOTIDE SEQUENCE</scope>
    <source>
        <strain evidence="2">MAHUQ-68</strain>
    </source>
</reference>
<evidence type="ECO:0000313" key="3">
    <source>
        <dbReference type="Proteomes" id="UP001155182"/>
    </source>
</evidence>
<dbReference type="PANTHER" id="PTHR38593">
    <property type="entry name" value="BLR2558 PROTEIN"/>
    <property type="match status" value="1"/>
</dbReference>
<evidence type="ECO:0000259" key="1">
    <source>
        <dbReference type="Pfam" id="PF13628"/>
    </source>
</evidence>
<dbReference type="InterPro" id="IPR025419">
    <property type="entry name" value="DUF4142"/>
</dbReference>
<keyword evidence="3" id="KW-1185">Reference proteome</keyword>
<dbReference type="Pfam" id="PF13628">
    <property type="entry name" value="DUF4142"/>
    <property type="match status" value="1"/>
</dbReference>
<organism evidence="2 3">
    <name type="scientific">Solitalea agri</name>
    <dbReference type="NCBI Taxonomy" id="2953739"/>
    <lineage>
        <taxon>Bacteria</taxon>
        <taxon>Pseudomonadati</taxon>
        <taxon>Bacteroidota</taxon>
        <taxon>Sphingobacteriia</taxon>
        <taxon>Sphingobacteriales</taxon>
        <taxon>Sphingobacteriaceae</taxon>
        <taxon>Solitalea</taxon>
    </lineage>
</organism>